<gene>
    <name evidence="2" type="ORF">IV01_17185</name>
</gene>
<evidence type="ECO:0000313" key="3">
    <source>
        <dbReference type="Proteomes" id="UP000028631"/>
    </source>
</evidence>
<dbReference type="PATRIC" id="fig|317.175.peg.3579"/>
<name>A0A085VFM2_PSESX</name>
<organism evidence="2 3">
    <name type="scientific">Pseudomonas syringae</name>
    <dbReference type="NCBI Taxonomy" id="317"/>
    <lineage>
        <taxon>Bacteria</taxon>
        <taxon>Pseudomonadati</taxon>
        <taxon>Pseudomonadota</taxon>
        <taxon>Gammaproteobacteria</taxon>
        <taxon>Pseudomonadales</taxon>
        <taxon>Pseudomonadaceae</taxon>
        <taxon>Pseudomonas</taxon>
    </lineage>
</organism>
<feature type="compositionally biased region" description="Basic and acidic residues" evidence="1">
    <location>
        <begin position="23"/>
        <end position="70"/>
    </location>
</feature>
<reference evidence="2 3" key="1">
    <citation type="submission" date="2014-07" db="EMBL/GenBank/DDBJ databases">
        <title>Draft Genome Sequences of Environmental Pseudomonas syringae strains.</title>
        <authorList>
            <person name="Baltrus D.A."/>
            <person name="Berge O."/>
            <person name="Morris C."/>
        </authorList>
    </citation>
    <scope>NUCLEOTIDE SEQUENCE [LARGE SCALE GENOMIC DNA]</scope>
    <source>
        <strain evidence="2 3">GAW0119</strain>
    </source>
</reference>
<dbReference type="Proteomes" id="UP000028631">
    <property type="component" value="Unassembled WGS sequence"/>
</dbReference>
<dbReference type="InterPro" id="IPR018636">
    <property type="entry name" value="DUF2058"/>
</dbReference>
<proteinExistence type="predicted"/>
<keyword evidence="3" id="KW-1185">Reference proteome</keyword>
<dbReference type="RefSeq" id="WP_032629926.1">
    <property type="nucleotide sequence ID" value="NZ_JPQU01000046.1"/>
</dbReference>
<evidence type="ECO:0000256" key="1">
    <source>
        <dbReference type="SAM" id="MobiDB-lite"/>
    </source>
</evidence>
<accession>A0A085VFM2</accession>
<sequence length="180" mass="20627">MSISLRDQLLKAGLVNQKQAKQVSKDKQKEQRLAHKGQVEIDDSQKRAAQEAMAEKAKRDQELNRQQQEKVEQKARAAQIKQLIESSRLPKLTTEDYYNFVDDKKVKRLSVNNLMRSKLSNGSLAIVTHAGGYEVIPREAALKIQERDPRRVVLLSEPTEEKVEGDDPYAAYKIPDDLMW</sequence>
<evidence type="ECO:0000313" key="2">
    <source>
        <dbReference type="EMBL" id="KFE54235.1"/>
    </source>
</evidence>
<dbReference type="OrthoDB" id="5294470at2"/>
<dbReference type="Pfam" id="PF09831">
    <property type="entry name" value="DUF2058"/>
    <property type="match status" value="1"/>
</dbReference>
<dbReference type="AlphaFoldDB" id="A0A085VFM2"/>
<comment type="caution">
    <text evidence="2">The sequence shown here is derived from an EMBL/GenBank/DDBJ whole genome shotgun (WGS) entry which is preliminary data.</text>
</comment>
<protein>
    <submittedName>
        <fullName evidence="2">Nucleoprotein/polynucleotide-associated enzyme</fullName>
    </submittedName>
</protein>
<dbReference type="EMBL" id="JPQU01000046">
    <property type="protein sequence ID" value="KFE54235.1"/>
    <property type="molecule type" value="Genomic_DNA"/>
</dbReference>
<feature type="region of interest" description="Disordered" evidence="1">
    <location>
        <begin position="17"/>
        <end position="70"/>
    </location>
</feature>